<keyword evidence="2" id="KW-0238">DNA-binding</keyword>
<feature type="domain" description="HTH arsR-type" evidence="4">
    <location>
        <begin position="1"/>
        <end position="93"/>
    </location>
</feature>
<proteinExistence type="predicted"/>
<evidence type="ECO:0000256" key="3">
    <source>
        <dbReference type="ARBA" id="ARBA00023163"/>
    </source>
</evidence>
<organism evidence="5 6">
    <name type="scientific">Exiguobacterium undae</name>
    <dbReference type="NCBI Taxonomy" id="169177"/>
    <lineage>
        <taxon>Bacteria</taxon>
        <taxon>Bacillati</taxon>
        <taxon>Bacillota</taxon>
        <taxon>Bacilli</taxon>
        <taxon>Bacillales</taxon>
        <taxon>Bacillales Family XII. Incertae Sedis</taxon>
        <taxon>Exiguobacterium</taxon>
    </lineage>
</organism>
<dbReference type="InterPro" id="IPR001845">
    <property type="entry name" value="HTH_ArsR_DNA-bd_dom"/>
</dbReference>
<sequence length="106" mass="11981">MEPLDLKVRVVHGFSNKTRLQILECIYDGEKTVTEIVEAVQGNQSNVSQHLACLKGCGLIQKRTQGKYGYYSLRNETVRELLRLFGTLTLEIGQESACCEHHIEEA</sequence>
<dbReference type="InterPro" id="IPR036388">
    <property type="entry name" value="WH-like_DNA-bd_sf"/>
</dbReference>
<name>A0ABX2V7Y4_9BACL</name>
<comment type="caution">
    <text evidence="5">The sequence shown here is derived from an EMBL/GenBank/DDBJ whole genome shotgun (WGS) entry which is preliminary data.</text>
</comment>
<dbReference type="PANTHER" id="PTHR33154:SF36">
    <property type="entry name" value="TRANSCRIPTIONAL REGULATOR"/>
    <property type="match status" value="1"/>
</dbReference>
<dbReference type="Gene3D" id="1.10.10.10">
    <property type="entry name" value="Winged helix-like DNA-binding domain superfamily/Winged helix DNA-binding domain"/>
    <property type="match status" value="1"/>
</dbReference>
<gene>
    <name evidence="5" type="ORF">A3783_16180</name>
</gene>
<keyword evidence="3" id="KW-0804">Transcription</keyword>
<dbReference type="Proteomes" id="UP000078447">
    <property type="component" value="Unassembled WGS sequence"/>
</dbReference>
<evidence type="ECO:0000313" key="5">
    <source>
        <dbReference type="EMBL" id="OAN14092.1"/>
    </source>
</evidence>
<dbReference type="PROSITE" id="PS50987">
    <property type="entry name" value="HTH_ARSR_2"/>
    <property type="match status" value="1"/>
</dbReference>
<dbReference type="InterPro" id="IPR051081">
    <property type="entry name" value="HTH_MetalResp_TranReg"/>
</dbReference>
<dbReference type="PRINTS" id="PR00778">
    <property type="entry name" value="HTHARSR"/>
</dbReference>
<reference evidence="5 6" key="1">
    <citation type="submission" date="2016-03" db="EMBL/GenBank/DDBJ databases">
        <authorList>
            <person name="Cho S.-Y."/>
            <person name="Lim S."/>
            <person name="Kim H."/>
            <person name="Soh E.H."/>
            <person name="Moon J.S."/>
        </authorList>
    </citation>
    <scope>NUCLEOTIDE SEQUENCE [LARGE SCALE GENOMIC DNA]</scope>
    <source>
        <strain evidence="5 6">KCTC 3810</strain>
    </source>
</reference>
<dbReference type="NCBIfam" id="NF033788">
    <property type="entry name" value="HTH_metalloreg"/>
    <property type="match status" value="1"/>
</dbReference>
<dbReference type="CDD" id="cd00090">
    <property type="entry name" value="HTH_ARSR"/>
    <property type="match status" value="1"/>
</dbReference>
<evidence type="ECO:0000256" key="1">
    <source>
        <dbReference type="ARBA" id="ARBA00023015"/>
    </source>
</evidence>
<dbReference type="SUPFAM" id="SSF46785">
    <property type="entry name" value="Winged helix' DNA-binding domain"/>
    <property type="match status" value="1"/>
</dbReference>
<dbReference type="EMBL" id="LVVL01000002">
    <property type="protein sequence ID" value="OAN14092.1"/>
    <property type="molecule type" value="Genomic_DNA"/>
</dbReference>
<dbReference type="PANTHER" id="PTHR33154">
    <property type="entry name" value="TRANSCRIPTIONAL REGULATOR, ARSR FAMILY"/>
    <property type="match status" value="1"/>
</dbReference>
<protein>
    <submittedName>
        <fullName evidence="5">Transcriptional regulator</fullName>
    </submittedName>
</protein>
<evidence type="ECO:0000256" key="2">
    <source>
        <dbReference type="ARBA" id="ARBA00023125"/>
    </source>
</evidence>
<evidence type="ECO:0000259" key="4">
    <source>
        <dbReference type="PROSITE" id="PS50987"/>
    </source>
</evidence>
<keyword evidence="6" id="KW-1185">Reference proteome</keyword>
<dbReference type="Pfam" id="PF01022">
    <property type="entry name" value="HTH_5"/>
    <property type="match status" value="1"/>
</dbReference>
<dbReference type="InterPro" id="IPR036390">
    <property type="entry name" value="WH_DNA-bd_sf"/>
</dbReference>
<evidence type="ECO:0000313" key="6">
    <source>
        <dbReference type="Proteomes" id="UP000078447"/>
    </source>
</evidence>
<keyword evidence="1" id="KW-0805">Transcription regulation</keyword>
<dbReference type="SMART" id="SM00418">
    <property type="entry name" value="HTH_ARSR"/>
    <property type="match status" value="1"/>
</dbReference>
<dbReference type="InterPro" id="IPR011991">
    <property type="entry name" value="ArsR-like_HTH"/>
</dbReference>
<accession>A0ABX2V7Y4</accession>